<feature type="transmembrane region" description="Helical" evidence="1">
    <location>
        <begin position="14"/>
        <end position="34"/>
    </location>
</feature>
<evidence type="ECO:0000313" key="2">
    <source>
        <dbReference type="EMBL" id="AJC11482.1"/>
    </source>
</evidence>
<dbReference type="HOGENOM" id="CLU_199502_0_0_11"/>
<organism evidence="2 3">
    <name type="scientific">Berryella intestinalis</name>
    <dbReference type="NCBI Taxonomy" id="1531429"/>
    <lineage>
        <taxon>Bacteria</taxon>
        <taxon>Bacillati</taxon>
        <taxon>Actinomycetota</taxon>
        <taxon>Coriobacteriia</taxon>
        <taxon>Eggerthellales</taxon>
        <taxon>Eggerthellaceae</taxon>
        <taxon>Berryella</taxon>
    </lineage>
</organism>
<dbReference type="EMBL" id="CP009302">
    <property type="protein sequence ID" value="AJC11482.1"/>
    <property type="molecule type" value="Genomic_DNA"/>
</dbReference>
<dbReference type="AlphaFoldDB" id="A0A0A8B8Q5"/>
<gene>
    <name evidence="2" type="ORF">JI75_01025</name>
</gene>
<reference evidence="3" key="1">
    <citation type="submission" date="2014-08" db="EMBL/GenBank/DDBJ databases">
        <title>Coriobacteriaceae sp. complete genome.</title>
        <authorList>
            <person name="Looft T."/>
            <person name="Bayles D.O."/>
            <person name="Stanton T.B."/>
        </authorList>
    </citation>
    <scope>NUCLEOTIDE SEQUENCE [LARGE SCALE GENOMIC DNA]</scope>
    <source>
        <strain evidence="3">68-1-3</strain>
    </source>
</reference>
<keyword evidence="3" id="KW-1185">Reference proteome</keyword>
<dbReference type="Proteomes" id="UP000031121">
    <property type="component" value="Chromosome"/>
</dbReference>
<sequence length="68" mass="7899">MDFAELYHFLFETYVGIGVLVLSGLILSLIAAVVMEFKTRKTFVDRGPRTDEDEWSFFDEEEDEKKSS</sequence>
<dbReference type="RefSeq" id="WP_039688059.1">
    <property type="nucleotide sequence ID" value="NZ_CP009302.1"/>
</dbReference>
<keyword evidence="1" id="KW-1133">Transmembrane helix</keyword>
<dbReference type="STRING" id="1531429.JI75_01025"/>
<name>A0A0A8B8Q5_9ACTN</name>
<proteinExistence type="predicted"/>
<evidence type="ECO:0000256" key="1">
    <source>
        <dbReference type="SAM" id="Phobius"/>
    </source>
</evidence>
<dbReference type="Pfam" id="PF20485">
    <property type="entry name" value="DUF6724"/>
    <property type="match status" value="1"/>
</dbReference>
<keyword evidence="1" id="KW-0472">Membrane</keyword>
<evidence type="ECO:0000313" key="3">
    <source>
        <dbReference type="Proteomes" id="UP000031121"/>
    </source>
</evidence>
<keyword evidence="1" id="KW-0812">Transmembrane</keyword>
<dbReference type="InterPro" id="IPR046570">
    <property type="entry name" value="DUF6724"/>
</dbReference>
<dbReference type="KEGG" id="cbac:JI75_01025"/>
<accession>A0A0A8B8Q5</accession>
<reference evidence="2 3" key="2">
    <citation type="journal article" date="2015" name="Genome Announc.">
        <title>Complete Genome Sequence of Coriobacteriaceae Strain 68-1-3, a Novel Mucus-Degrading Isolate from the Swine Intestinal Tract.</title>
        <authorList>
            <person name="Looft T."/>
            <person name="Bayles D.O."/>
            <person name="Alt D.P."/>
            <person name="Stanton T.B."/>
        </authorList>
    </citation>
    <scope>NUCLEOTIDE SEQUENCE [LARGE SCALE GENOMIC DNA]</scope>
    <source>
        <strain evidence="2 3">68-1-3</strain>
    </source>
</reference>
<protein>
    <submittedName>
        <fullName evidence="2">Uncharacterized protein</fullName>
    </submittedName>
</protein>